<keyword evidence="6 11" id="KW-0697">Rotamase</keyword>
<dbReference type="InterPro" id="IPR050245">
    <property type="entry name" value="PrsA_foldase"/>
</dbReference>
<dbReference type="RefSeq" id="WP_017796281.1">
    <property type="nucleotide sequence ID" value="NZ_BSKO01000001.1"/>
</dbReference>
<accession>A0ABQ5TIX6</accession>
<dbReference type="SUPFAM" id="SSF54534">
    <property type="entry name" value="FKBP-like"/>
    <property type="match status" value="1"/>
</dbReference>
<dbReference type="PANTHER" id="PTHR47245">
    <property type="entry name" value="PEPTIDYLPROLYL ISOMERASE"/>
    <property type="match status" value="1"/>
</dbReference>
<reference evidence="15 16" key="1">
    <citation type="submission" date="2023-02" db="EMBL/GenBank/DDBJ databases">
        <title>Oceanobacillus kimchii IFOP_LL358 isolated form Alexandrium catenella lab strain.</title>
        <authorList>
            <person name="Gajardo G."/>
            <person name="Ueki S."/>
            <person name="Maruyama F."/>
        </authorList>
    </citation>
    <scope>NUCLEOTIDE SEQUENCE [LARGE SCALE GENOMIC DNA]</scope>
    <source>
        <strain evidence="15 16">IFOP_LL358</strain>
    </source>
</reference>
<keyword evidence="12" id="KW-0175">Coiled coil</keyword>
<evidence type="ECO:0000256" key="2">
    <source>
        <dbReference type="ARBA" id="ARBA00004193"/>
    </source>
</evidence>
<evidence type="ECO:0000256" key="5">
    <source>
        <dbReference type="ARBA" id="ARBA00022729"/>
    </source>
</evidence>
<dbReference type="PANTHER" id="PTHR47245:SF1">
    <property type="entry name" value="FOLDASE PROTEIN PRSA"/>
    <property type="match status" value="1"/>
</dbReference>
<dbReference type="Pfam" id="PF00639">
    <property type="entry name" value="Rotamase"/>
    <property type="match status" value="1"/>
</dbReference>
<comment type="caution">
    <text evidence="15">The sequence shown here is derived from an EMBL/GenBank/DDBJ whole genome shotgun (WGS) entry which is preliminary data.</text>
</comment>
<dbReference type="SUPFAM" id="SSF109998">
    <property type="entry name" value="Triger factor/SurA peptide-binding domain-like"/>
    <property type="match status" value="1"/>
</dbReference>
<dbReference type="PROSITE" id="PS50198">
    <property type="entry name" value="PPIC_PPIASE_2"/>
    <property type="match status" value="1"/>
</dbReference>
<keyword evidence="10 11" id="KW-0449">Lipoprotein</keyword>
<evidence type="ECO:0000313" key="15">
    <source>
        <dbReference type="EMBL" id="GLO65593.1"/>
    </source>
</evidence>
<comment type="function">
    <text evidence="11">Plays a major role in protein secretion by helping the post-translocational extracellular folding of several secreted proteins.</text>
</comment>
<dbReference type="InterPro" id="IPR023058">
    <property type="entry name" value="PPIase_PpiC_CS"/>
</dbReference>
<evidence type="ECO:0000256" key="10">
    <source>
        <dbReference type="ARBA" id="ARBA00023288"/>
    </source>
</evidence>
<gene>
    <name evidence="11 15" type="primary">prsA</name>
    <name evidence="15" type="ORF">MACH08_13770</name>
</gene>
<dbReference type="Gene3D" id="3.10.50.40">
    <property type="match status" value="1"/>
</dbReference>
<dbReference type="Proteomes" id="UP001275436">
    <property type="component" value="Unassembled WGS sequence"/>
</dbReference>
<keyword evidence="9 11" id="KW-0413">Isomerase</keyword>
<name>A0ABQ5TIX6_9BACI</name>
<keyword evidence="4 11" id="KW-1003">Cell membrane</keyword>
<keyword evidence="8 11" id="KW-0564">Palmitate</keyword>
<evidence type="ECO:0000256" key="1">
    <source>
        <dbReference type="ARBA" id="ARBA00000971"/>
    </source>
</evidence>
<dbReference type="EMBL" id="BSKO01000001">
    <property type="protein sequence ID" value="GLO65593.1"/>
    <property type="molecule type" value="Genomic_DNA"/>
</dbReference>
<organism evidence="15 16">
    <name type="scientific">Oceanobacillus kimchii</name>
    <dbReference type="NCBI Taxonomy" id="746691"/>
    <lineage>
        <taxon>Bacteria</taxon>
        <taxon>Bacillati</taxon>
        <taxon>Bacillota</taxon>
        <taxon>Bacilli</taxon>
        <taxon>Bacillales</taxon>
        <taxon>Bacillaceae</taxon>
        <taxon>Oceanobacillus</taxon>
    </lineage>
</organism>
<dbReference type="EC" id="5.2.1.8" evidence="11"/>
<proteinExistence type="inferred from homology"/>
<evidence type="ECO:0000256" key="3">
    <source>
        <dbReference type="ARBA" id="ARBA00006071"/>
    </source>
</evidence>
<dbReference type="InterPro" id="IPR023059">
    <property type="entry name" value="Foldase_PrsA"/>
</dbReference>
<comment type="similarity">
    <text evidence="3 11">Belongs to the PrsA family.</text>
</comment>
<evidence type="ECO:0000256" key="6">
    <source>
        <dbReference type="ARBA" id="ARBA00023110"/>
    </source>
</evidence>
<evidence type="ECO:0000256" key="13">
    <source>
        <dbReference type="SAM" id="SignalP"/>
    </source>
</evidence>
<protein>
    <recommendedName>
        <fullName evidence="11">Foldase protein PrsA</fullName>
        <ecNumber evidence="11">5.2.1.8</ecNumber>
    </recommendedName>
</protein>
<dbReference type="InterPro" id="IPR027304">
    <property type="entry name" value="Trigger_fact/SurA_dom_sf"/>
</dbReference>
<dbReference type="HAMAP" id="MF_01145">
    <property type="entry name" value="Foldase_PrsA"/>
    <property type="match status" value="1"/>
</dbReference>
<keyword evidence="5 11" id="KW-0732">Signal</keyword>
<feature type="chain" id="PRO_5046692011" description="Foldase protein PrsA" evidence="13">
    <location>
        <begin position="20"/>
        <end position="299"/>
    </location>
</feature>
<dbReference type="PROSITE" id="PS51257">
    <property type="entry name" value="PROKAR_LIPOPROTEIN"/>
    <property type="match status" value="1"/>
</dbReference>
<comment type="catalytic activity">
    <reaction evidence="1 11">
        <text>[protein]-peptidylproline (omega=180) = [protein]-peptidylproline (omega=0)</text>
        <dbReference type="Rhea" id="RHEA:16237"/>
        <dbReference type="Rhea" id="RHEA-COMP:10747"/>
        <dbReference type="Rhea" id="RHEA-COMP:10748"/>
        <dbReference type="ChEBI" id="CHEBI:83833"/>
        <dbReference type="ChEBI" id="CHEBI:83834"/>
        <dbReference type="EC" id="5.2.1.8"/>
    </reaction>
</comment>
<evidence type="ECO:0000256" key="4">
    <source>
        <dbReference type="ARBA" id="ARBA00022475"/>
    </source>
</evidence>
<evidence type="ECO:0000256" key="11">
    <source>
        <dbReference type="HAMAP-Rule" id="MF_01145"/>
    </source>
</evidence>
<dbReference type="InterPro" id="IPR000297">
    <property type="entry name" value="PPIase_PpiC"/>
</dbReference>
<evidence type="ECO:0000259" key="14">
    <source>
        <dbReference type="PROSITE" id="PS50198"/>
    </source>
</evidence>
<evidence type="ECO:0000256" key="9">
    <source>
        <dbReference type="ARBA" id="ARBA00023235"/>
    </source>
</evidence>
<feature type="domain" description="PpiC" evidence="14">
    <location>
        <begin position="137"/>
        <end position="227"/>
    </location>
</feature>
<comment type="subcellular location">
    <subcellularLocation>
        <location evidence="2 11">Cell membrane</location>
        <topology evidence="2 11">Lipid-anchor</topology>
    </subcellularLocation>
</comment>
<keyword evidence="16" id="KW-1185">Reference proteome</keyword>
<feature type="coiled-coil region" evidence="12">
    <location>
        <begin position="115"/>
        <end position="150"/>
    </location>
</feature>
<dbReference type="PROSITE" id="PS01096">
    <property type="entry name" value="PPIC_PPIASE_1"/>
    <property type="match status" value="1"/>
</dbReference>
<evidence type="ECO:0000256" key="12">
    <source>
        <dbReference type="SAM" id="Coils"/>
    </source>
</evidence>
<evidence type="ECO:0000256" key="7">
    <source>
        <dbReference type="ARBA" id="ARBA00023136"/>
    </source>
</evidence>
<keyword evidence="7 11" id="KW-0472">Membrane</keyword>
<evidence type="ECO:0000313" key="16">
    <source>
        <dbReference type="Proteomes" id="UP001275436"/>
    </source>
</evidence>
<sequence length="299" mass="33651">MKKWTIAASLSIGVLALSACNSDDEIVAETAAGNITKEEFYEELKDVNGESMLQQLVTVKVLEDNYEVTDEELEEEIATMKEGFPSEEDFNTTVEQQFGGEEQLREIMYVSMLQEKAAAEDIEITEEDLKELYERKNTEVQAQHILLENEEDVAEVQQKIEDGEDFGELAKEYSADTGSAENGGDLGYFSAGSMVPEFEEAAYSLEAGEISDPVQSSHGTHIIKVNDVREKEESIGEFEDVKKELEREILLSRVDQTQIQEKINNLIQESDVKINVEGMEDLFEQEETEENTTEEDAQG</sequence>
<evidence type="ECO:0000256" key="8">
    <source>
        <dbReference type="ARBA" id="ARBA00023139"/>
    </source>
</evidence>
<feature type="signal peptide" evidence="13">
    <location>
        <begin position="1"/>
        <end position="19"/>
    </location>
</feature>
<dbReference type="InterPro" id="IPR046357">
    <property type="entry name" value="PPIase_dom_sf"/>
</dbReference>